<feature type="compositionally biased region" description="Basic and acidic residues" evidence="4">
    <location>
        <begin position="206"/>
        <end position="220"/>
    </location>
</feature>
<feature type="region of interest" description="Disordered" evidence="4">
    <location>
        <begin position="531"/>
        <end position="550"/>
    </location>
</feature>
<organism evidence="8 9">
    <name type="scientific">Nitratidesulfovibrio oxamicus</name>
    <dbReference type="NCBI Taxonomy" id="32016"/>
    <lineage>
        <taxon>Bacteria</taxon>
        <taxon>Pseudomonadati</taxon>
        <taxon>Thermodesulfobacteriota</taxon>
        <taxon>Desulfovibrionia</taxon>
        <taxon>Desulfovibrionales</taxon>
        <taxon>Desulfovibrionaceae</taxon>
        <taxon>Nitratidesulfovibrio</taxon>
    </lineage>
</organism>
<dbReference type="InterPro" id="IPR018973">
    <property type="entry name" value="MZB"/>
</dbReference>
<dbReference type="RefSeq" id="WP_196608576.1">
    <property type="nucleotide sequence ID" value="NZ_VRYY01000111.1"/>
</dbReference>
<evidence type="ECO:0000256" key="5">
    <source>
        <dbReference type="SAM" id="Phobius"/>
    </source>
</evidence>
<evidence type="ECO:0000313" key="8">
    <source>
        <dbReference type="EMBL" id="MBG3876428.1"/>
    </source>
</evidence>
<feature type="compositionally biased region" description="Acidic residues" evidence="4">
    <location>
        <begin position="531"/>
        <end position="542"/>
    </location>
</feature>
<keyword evidence="8" id="KW-0347">Helicase</keyword>
<protein>
    <submittedName>
        <fullName evidence="8">DEAD/DEAH box helicase</fullName>
    </submittedName>
</protein>
<evidence type="ECO:0000259" key="7">
    <source>
        <dbReference type="PROSITE" id="PS51194"/>
    </source>
</evidence>
<dbReference type="Pfam" id="PF00270">
    <property type="entry name" value="DEAD"/>
    <property type="match status" value="1"/>
</dbReference>
<gene>
    <name evidence="8" type="ORF">FVW20_05140</name>
</gene>
<dbReference type="PANTHER" id="PTHR47957">
    <property type="entry name" value="ATP-DEPENDENT HELICASE HRQ1"/>
    <property type="match status" value="1"/>
</dbReference>
<keyword evidence="5" id="KW-0472">Membrane</keyword>
<dbReference type="InterPro" id="IPR014001">
    <property type="entry name" value="Helicase_ATP-bd"/>
</dbReference>
<keyword evidence="3" id="KW-0175">Coiled coil</keyword>
<evidence type="ECO:0000256" key="2">
    <source>
        <dbReference type="ARBA" id="ARBA00022840"/>
    </source>
</evidence>
<keyword evidence="5" id="KW-0812">Transmembrane</keyword>
<dbReference type="InterPro" id="IPR027417">
    <property type="entry name" value="P-loop_NTPase"/>
</dbReference>
<feature type="transmembrane region" description="Helical" evidence="5">
    <location>
        <begin position="1922"/>
        <end position="1943"/>
    </location>
</feature>
<comment type="caution">
    <text evidence="8">The sequence shown here is derived from an EMBL/GenBank/DDBJ whole genome shotgun (WGS) entry which is preliminary data.</text>
</comment>
<evidence type="ECO:0000256" key="3">
    <source>
        <dbReference type="SAM" id="Coils"/>
    </source>
</evidence>
<keyword evidence="2" id="KW-0067">ATP-binding</keyword>
<dbReference type="PANTHER" id="PTHR47957:SF3">
    <property type="entry name" value="ATP-DEPENDENT HELICASE HRQ1"/>
    <property type="match status" value="1"/>
</dbReference>
<sequence>MTDNYFSELLPQLARRSTLATIHRLGFSNVPLRRFLSTAFSSPFGESGSFLADPAFEAVFGWRQAKPTMQDLAGGLLTSGLVEAMDAPPKELVKDYRFAKQLHPYLHQLEAWQVLSQPQPQSVVVASGTGSGKTECFMVPILDRLARLREEKHGRLTGVRALFLYPLNSLINSQRDRLRAWTHAFGGDIRFCLYNGNTPEQVPQRQRQDHPNEVLDRETLRSSPPPVLVTNATMLEYMLVRTNDKPILDESQGRLEWVVLDEAHTYIGSQAAELALLIRRVLFAFGVSPEKVRFVATSATIGDPEGKGGERLRRFLAEAAGVSLDRVHLISGERHVPSLPEGTPKRRDSLEALLRVDRKAECSKVRYRVLAEHHVARTLRDLFVGNKNSPPVARLSDVCRVVHGDTPPSPEAQMEALRWLDLLSVTSDSNGACFLPLRTHVFHQTLAGLWACANGACPAKAGTTLDDPDWPFGQVYFDPRKHCRCGSPAYEVVACDECGEVYLLAGEAGGFLTHLQSTSAVDEFELEVETTVGGEEEDEPSEEAASSARQRKVLITNRSSSRPNSLVGEIDIEPKSRRITEATDGTLRVIAREAEASGIGCPFCGGRETDRKALLQPGRIGAPFLLGNILPTMLEYAPDGDKPADHPYRGRRLLTFNDSRQGAARMAAKLQQDAERGRVRSLIYHIAIQQGRQQANRAAVQLRGEIDQLKVVQSQMQNEALATMIADKEAKLTALAKPKPIPFFELAQRLADQGSDFDRMLRHYKKFAPDVFGSVSGSAELARLFLVREFGRRPKRQNNLETMGLVTVCYPALESIQGVPTEVVRASGFTAGDWRDFLKLCIDFFVRSGGSLRIPETWRRWLGVPFPQSWIIGRDEPHVGLSQRRWPRARRSGLQNSLIKLLVHALRADIQTAEGEDRVDTVLQYAWEALLVAGMFEMTADGRVTPLDRLAFSPQTKAWICPFTRRFLDTTLKGLSPYLPREILGNPTICVEVELPLYDEPFSGAYDDLDRMRRGREWLAKQDSIDPLRQEGVWSDLNDRVIELAPFFTAAEHSAQQDSSTLSSYERAFKAGDLNLLSCSTTMEMGIDIGGMAMVTMNNVPPHPANYLQRAGRAGRRRETRSVSMTLCKANPHDQAVFSNSRWAFDTPLPAPQVSLDSKLIVQRHVNAFLLTHFLAQRLDAAHQEKTKLACGWFFNDSSQPATNFIAWCRAFDPITSAPVGKGLEWMVKHSVFEGYHPARLARQSADAMELVGQAWVAEWKALETQEDAIGRTGGDDGPAFKAVSIHKSRLAGEYLLRELATKGFLPGYGFPSHISSFDNLTVDQLKKFKWDARREDNRYRRRELASRDRVTALREYAPGSEVVMDGLVYRSAGITLNWHSPASLQEVREIQDIRLAWRCHRCGASGSSHSLDVSQHCQACGNAIRPMNIREFLEPAGFAVDLYESPHNDVTRQHFVPVEAPWISAWGDWRLLPNPSLGRFRASSRGHVFHQSRGIYGAGYALCLACGRAAPMGTNGALPSTFQKPHRKLRGGRAEDPICPGSDNPWKIKTRLTLGCEAITDVLELQLKTEDGVWLQDRVAALTLATALRDAVAEWLGVQASEFGCDVKESSPEPEARCLSILIYDHHSAGYASSAERFIDDIFFIAKSHLLCKANCDSACPHCVLDFDQRFMADHLDRHAALRVLSEKWLHTLSLPAELAYFGVTSRAEYSPLPEAIMREAMHADGVSIRLFADGTPAEWDVGTSPLRQLVYRLAGNDWEVILVLPETAVASADEADLLSLASLADHPAVKVFVVSAIPVANGGHVIAEVNSNHRSIRWAFGDNAAMVFGPTWGIASLPLVKAEVSSSLALNGRTLESSSMRPPRLETGDRELVVHHEIDGQLQEFGHQFWSLLASEHVESGRLLADPQAAIARVRYQDRYLFTPLSVALLAALIEGLWLMIGRNRWTNPQFEIITTRQRSFGENLARQTVWGDWLDLETRDQAIAHAFHCKGIEASVLIVDKSATKHGRLLDVDFNTGTRLSLRFDQGVSYWRATSSPNYRSACHFDFTVDPASQGRQLAEMQTYVEGAAYPTEIFAKLRNLTVPGS</sequence>
<dbReference type="InterPro" id="IPR011545">
    <property type="entry name" value="DEAD/DEAH_box_helicase_dom"/>
</dbReference>
<proteinExistence type="predicted"/>
<dbReference type="Gene3D" id="3.40.50.300">
    <property type="entry name" value="P-loop containing nucleotide triphosphate hydrolases"/>
    <property type="match status" value="2"/>
</dbReference>
<dbReference type="SMART" id="SM00490">
    <property type="entry name" value="HELICc"/>
    <property type="match status" value="1"/>
</dbReference>
<keyword evidence="9" id="KW-1185">Reference proteome</keyword>
<dbReference type="Pfam" id="PF00271">
    <property type="entry name" value="Helicase_C"/>
    <property type="match status" value="1"/>
</dbReference>
<dbReference type="EMBL" id="VRYY01000111">
    <property type="protein sequence ID" value="MBG3876428.1"/>
    <property type="molecule type" value="Genomic_DNA"/>
</dbReference>
<accession>A0ABS0J1W6</accession>
<keyword evidence="1" id="KW-0547">Nucleotide-binding</keyword>
<dbReference type="InterPro" id="IPR001650">
    <property type="entry name" value="Helicase_C-like"/>
</dbReference>
<dbReference type="SUPFAM" id="SSF52540">
    <property type="entry name" value="P-loop containing nucleoside triphosphate hydrolases"/>
    <property type="match status" value="2"/>
</dbReference>
<feature type="domain" description="Helicase C-terminal" evidence="7">
    <location>
        <begin position="1020"/>
        <end position="1161"/>
    </location>
</feature>
<keyword evidence="8" id="KW-0378">Hydrolase</keyword>
<dbReference type="PROSITE" id="PS51192">
    <property type="entry name" value="HELICASE_ATP_BIND_1"/>
    <property type="match status" value="1"/>
</dbReference>
<reference evidence="8 9" key="1">
    <citation type="submission" date="2019-08" db="EMBL/GenBank/DDBJ databases">
        <authorList>
            <person name="Luo N."/>
        </authorList>
    </citation>
    <scope>NUCLEOTIDE SEQUENCE [LARGE SCALE GENOMIC DNA]</scope>
    <source>
        <strain evidence="8 9">NCIMB 9442</strain>
    </source>
</reference>
<name>A0ABS0J1W6_9BACT</name>
<evidence type="ECO:0000313" key="9">
    <source>
        <dbReference type="Proteomes" id="UP001194469"/>
    </source>
</evidence>
<keyword evidence="5" id="KW-1133">Transmembrane helix</keyword>
<feature type="domain" description="Helicase ATP-binding" evidence="6">
    <location>
        <begin position="114"/>
        <end position="319"/>
    </location>
</feature>
<evidence type="ECO:0000259" key="6">
    <source>
        <dbReference type="PROSITE" id="PS51192"/>
    </source>
</evidence>
<dbReference type="PROSITE" id="PS51194">
    <property type="entry name" value="HELICASE_CTER"/>
    <property type="match status" value="1"/>
</dbReference>
<feature type="coiled-coil region" evidence="3">
    <location>
        <begin position="692"/>
        <end position="719"/>
    </location>
</feature>
<dbReference type="GO" id="GO:0004386">
    <property type="term" value="F:helicase activity"/>
    <property type="evidence" value="ECO:0007669"/>
    <property type="project" value="UniProtKB-KW"/>
</dbReference>
<feature type="region of interest" description="Disordered" evidence="4">
    <location>
        <begin position="200"/>
        <end position="222"/>
    </location>
</feature>
<evidence type="ECO:0000256" key="4">
    <source>
        <dbReference type="SAM" id="MobiDB-lite"/>
    </source>
</evidence>
<dbReference type="Pfam" id="PF09369">
    <property type="entry name" value="MZB"/>
    <property type="match status" value="1"/>
</dbReference>
<dbReference type="Proteomes" id="UP001194469">
    <property type="component" value="Unassembled WGS sequence"/>
</dbReference>
<evidence type="ECO:0000256" key="1">
    <source>
        <dbReference type="ARBA" id="ARBA00022741"/>
    </source>
</evidence>
<dbReference type="SMART" id="SM00487">
    <property type="entry name" value="DEXDc"/>
    <property type="match status" value="1"/>
</dbReference>